<dbReference type="InterPro" id="IPR003593">
    <property type="entry name" value="AAA+_ATPase"/>
</dbReference>
<dbReference type="PANTHER" id="PTHR24220:SF685">
    <property type="entry name" value="ABC TRANSPORTER RELATED"/>
    <property type="match status" value="1"/>
</dbReference>
<proteinExistence type="predicted"/>
<dbReference type="GO" id="GO:0098796">
    <property type="term" value="C:membrane protein complex"/>
    <property type="evidence" value="ECO:0007669"/>
    <property type="project" value="UniProtKB-ARBA"/>
</dbReference>
<dbReference type="InterPro" id="IPR017871">
    <property type="entry name" value="ABC_transporter-like_CS"/>
</dbReference>
<dbReference type="CDD" id="cd03255">
    <property type="entry name" value="ABC_MJ0796_LolCDE_FtsE"/>
    <property type="match status" value="1"/>
</dbReference>
<dbReference type="Pfam" id="PF00005">
    <property type="entry name" value="ABC_tran"/>
    <property type="match status" value="1"/>
</dbReference>
<dbReference type="InterPro" id="IPR017911">
    <property type="entry name" value="MacB-like_ATP-bd"/>
</dbReference>
<evidence type="ECO:0000259" key="4">
    <source>
        <dbReference type="PROSITE" id="PS50893"/>
    </source>
</evidence>
<name>A0A538S6F6_UNCEI</name>
<evidence type="ECO:0000313" key="6">
    <source>
        <dbReference type="Proteomes" id="UP000316292"/>
    </source>
</evidence>
<keyword evidence="1" id="KW-0813">Transport</keyword>
<dbReference type="InterPro" id="IPR003439">
    <property type="entry name" value="ABC_transporter-like_ATP-bd"/>
</dbReference>
<dbReference type="GO" id="GO:0016887">
    <property type="term" value="F:ATP hydrolysis activity"/>
    <property type="evidence" value="ECO:0007669"/>
    <property type="project" value="InterPro"/>
</dbReference>
<dbReference type="PROSITE" id="PS00211">
    <property type="entry name" value="ABC_TRANSPORTER_1"/>
    <property type="match status" value="1"/>
</dbReference>
<reference evidence="5 6" key="1">
    <citation type="journal article" date="2019" name="Nat. Microbiol.">
        <title>Mediterranean grassland soil C-N compound turnover is dependent on rainfall and depth, and is mediated by genomically divergent microorganisms.</title>
        <authorList>
            <person name="Diamond S."/>
            <person name="Andeer P.F."/>
            <person name="Li Z."/>
            <person name="Crits-Christoph A."/>
            <person name="Burstein D."/>
            <person name="Anantharaman K."/>
            <person name="Lane K.R."/>
            <person name="Thomas B.C."/>
            <person name="Pan C."/>
            <person name="Northen T.R."/>
            <person name="Banfield J.F."/>
        </authorList>
    </citation>
    <scope>NUCLEOTIDE SEQUENCE [LARGE SCALE GENOMIC DNA]</scope>
    <source>
        <strain evidence="5">WS_1</strain>
    </source>
</reference>
<evidence type="ECO:0000256" key="1">
    <source>
        <dbReference type="ARBA" id="ARBA00022448"/>
    </source>
</evidence>
<comment type="caution">
    <text evidence="5">The sequence shown here is derived from an EMBL/GenBank/DDBJ whole genome shotgun (WGS) entry which is preliminary data.</text>
</comment>
<dbReference type="SUPFAM" id="SSF52540">
    <property type="entry name" value="P-loop containing nucleoside triphosphate hydrolases"/>
    <property type="match status" value="1"/>
</dbReference>
<dbReference type="PROSITE" id="PS50893">
    <property type="entry name" value="ABC_TRANSPORTER_2"/>
    <property type="match status" value="1"/>
</dbReference>
<dbReference type="EMBL" id="VBOR01000135">
    <property type="protein sequence ID" value="TMQ46968.1"/>
    <property type="molecule type" value="Genomic_DNA"/>
</dbReference>
<accession>A0A538S6F6</accession>
<protein>
    <submittedName>
        <fullName evidence="5">ABC transporter ATP-binding protein</fullName>
    </submittedName>
</protein>
<keyword evidence="3 5" id="KW-0067">ATP-binding</keyword>
<dbReference type="InterPro" id="IPR015854">
    <property type="entry name" value="ABC_transpr_LolD-like"/>
</dbReference>
<dbReference type="GO" id="GO:0022857">
    <property type="term" value="F:transmembrane transporter activity"/>
    <property type="evidence" value="ECO:0007669"/>
    <property type="project" value="TreeGrafter"/>
</dbReference>
<dbReference type="GO" id="GO:0005524">
    <property type="term" value="F:ATP binding"/>
    <property type="evidence" value="ECO:0007669"/>
    <property type="project" value="UniProtKB-KW"/>
</dbReference>
<gene>
    <name evidence="5" type="ORF">E6K71_11235</name>
</gene>
<dbReference type="GO" id="GO:0005886">
    <property type="term" value="C:plasma membrane"/>
    <property type="evidence" value="ECO:0007669"/>
    <property type="project" value="TreeGrafter"/>
</dbReference>
<dbReference type="InterPro" id="IPR027417">
    <property type="entry name" value="P-loop_NTPase"/>
</dbReference>
<keyword evidence="2" id="KW-0547">Nucleotide-binding</keyword>
<sequence length="243" mass="25916">MPSAVPHEAHRERATGLVLEFSDVSKSFRQNSARVDALVHVSLEIWPGEFVVLTGPSGSGKSTLIHLAAGLETPTSGTIDLAGIDVRALDDDALSRLRCSKVGLIFQAFHLIDYLTAEENVALPLRFAGLPAADAAAQAREMLARVGLGPRTRHRPGELSGGEMQRVAIARALVVRPELLLADEPTGNLDSRTGAGILELLRQLNEQERVAVLLATHDERAAASAPRILELRDGAVVAASHRG</sequence>
<organism evidence="5 6">
    <name type="scientific">Eiseniibacteriota bacterium</name>
    <dbReference type="NCBI Taxonomy" id="2212470"/>
    <lineage>
        <taxon>Bacteria</taxon>
        <taxon>Candidatus Eiseniibacteriota</taxon>
    </lineage>
</organism>
<feature type="domain" description="ABC transporter" evidence="4">
    <location>
        <begin position="19"/>
        <end position="242"/>
    </location>
</feature>
<dbReference type="Gene3D" id="3.40.50.300">
    <property type="entry name" value="P-loop containing nucleotide triphosphate hydrolases"/>
    <property type="match status" value="1"/>
</dbReference>
<evidence type="ECO:0000256" key="2">
    <source>
        <dbReference type="ARBA" id="ARBA00022741"/>
    </source>
</evidence>
<dbReference type="AlphaFoldDB" id="A0A538S6F6"/>
<dbReference type="SMART" id="SM00382">
    <property type="entry name" value="AAA"/>
    <property type="match status" value="1"/>
</dbReference>
<evidence type="ECO:0000313" key="5">
    <source>
        <dbReference type="EMBL" id="TMQ46968.1"/>
    </source>
</evidence>
<dbReference type="Proteomes" id="UP000316292">
    <property type="component" value="Unassembled WGS sequence"/>
</dbReference>
<evidence type="ECO:0000256" key="3">
    <source>
        <dbReference type="ARBA" id="ARBA00022840"/>
    </source>
</evidence>
<dbReference type="PANTHER" id="PTHR24220">
    <property type="entry name" value="IMPORT ATP-BINDING PROTEIN"/>
    <property type="match status" value="1"/>
</dbReference>
<dbReference type="FunFam" id="3.40.50.300:FF:000032">
    <property type="entry name" value="Export ABC transporter ATP-binding protein"/>
    <property type="match status" value="1"/>
</dbReference>